<reference evidence="1" key="1">
    <citation type="journal article" date="2020" name="Nature">
        <title>Giant virus diversity and host interactions through global metagenomics.</title>
        <authorList>
            <person name="Schulz F."/>
            <person name="Roux S."/>
            <person name="Paez-Espino D."/>
            <person name="Jungbluth S."/>
            <person name="Walsh D.A."/>
            <person name="Denef V.J."/>
            <person name="McMahon K.D."/>
            <person name="Konstantinidis K.T."/>
            <person name="Eloe-Fadrosh E.A."/>
            <person name="Kyrpides N.C."/>
            <person name="Woyke T."/>
        </authorList>
    </citation>
    <scope>NUCLEOTIDE SEQUENCE</scope>
    <source>
        <strain evidence="1">GVMAG-M-3300025572-1</strain>
    </source>
</reference>
<name>A0A6C0IWN0_9ZZZZ</name>
<protein>
    <submittedName>
        <fullName evidence="1">Uncharacterized protein</fullName>
    </submittedName>
</protein>
<accession>A0A6C0IWN0</accession>
<dbReference type="EMBL" id="MN740283">
    <property type="protein sequence ID" value="QHT97724.1"/>
    <property type="molecule type" value="Genomic_DNA"/>
</dbReference>
<sequence length="72" mass="7916">MQALLRETTHKVTFTPFSTIDILDPRDRELFEYAVGAVIGGAELPSGLLMPADIEGHLWKIVSPTQARLLPA</sequence>
<dbReference type="AlphaFoldDB" id="A0A6C0IWN0"/>
<proteinExistence type="predicted"/>
<organism evidence="1">
    <name type="scientific">viral metagenome</name>
    <dbReference type="NCBI Taxonomy" id="1070528"/>
    <lineage>
        <taxon>unclassified sequences</taxon>
        <taxon>metagenomes</taxon>
        <taxon>organismal metagenomes</taxon>
    </lineage>
</organism>
<evidence type="ECO:0000313" key="1">
    <source>
        <dbReference type="EMBL" id="QHT97724.1"/>
    </source>
</evidence>